<reference evidence="16" key="1">
    <citation type="submission" date="2016-02" db="EMBL/GenBank/DDBJ databases">
        <title>Draft genome sequence of Microdochium bolleyi, a fungal endophyte of beachgrass.</title>
        <authorList>
            <consortium name="DOE Joint Genome Institute"/>
            <person name="David A.S."/>
            <person name="May G."/>
            <person name="Haridas S."/>
            <person name="Lim J."/>
            <person name="Wang M."/>
            <person name="Labutti K."/>
            <person name="Lipzen A."/>
            <person name="Barry K."/>
            <person name="Grigoriev I.V."/>
        </authorList>
    </citation>
    <scope>NUCLEOTIDE SEQUENCE [LARGE SCALE GENOMIC DNA]</scope>
    <source>
        <strain evidence="16">J235TASD1</strain>
    </source>
</reference>
<dbReference type="Pfam" id="PF00848">
    <property type="entry name" value="Ring_hydroxyl_A"/>
    <property type="match status" value="1"/>
</dbReference>
<evidence type="ECO:0000256" key="4">
    <source>
        <dbReference type="ARBA" id="ARBA00010848"/>
    </source>
</evidence>
<dbReference type="GO" id="GO:0019133">
    <property type="term" value="F:choline monooxygenase activity"/>
    <property type="evidence" value="ECO:0007669"/>
    <property type="project" value="UniProtKB-EC"/>
</dbReference>
<keyword evidence="9" id="KW-0560">Oxidoreductase</keyword>
<dbReference type="InterPro" id="IPR036922">
    <property type="entry name" value="Rieske_2Fe-2S_sf"/>
</dbReference>
<dbReference type="Pfam" id="PF00355">
    <property type="entry name" value="Rieske"/>
    <property type="match status" value="1"/>
</dbReference>
<evidence type="ECO:0000256" key="5">
    <source>
        <dbReference type="ARBA" id="ARBA00012763"/>
    </source>
</evidence>
<comment type="catalytic activity">
    <reaction evidence="13">
        <text>choline + 2 reduced [2Fe-2S]-[ferredoxin] + O2 + 2 H(+) = betaine aldehyde hydrate + 2 oxidized [2Fe-2S]-[ferredoxin] + H2O</text>
        <dbReference type="Rhea" id="RHEA:17769"/>
        <dbReference type="Rhea" id="RHEA-COMP:10000"/>
        <dbReference type="Rhea" id="RHEA-COMP:10001"/>
        <dbReference type="ChEBI" id="CHEBI:15354"/>
        <dbReference type="ChEBI" id="CHEBI:15377"/>
        <dbReference type="ChEBI" id="CHEBI:15378"/>
        <dbReference type="ChEBI" id="CHEBI:15379"/>
        <dbReference type="ChEBI" id="CHEBI:15870"/>
        <dbReference type="ChEBI" id="CHEBI:33737"/>
        <dbReference type="ChEBI" id="CHEBI:33738"/>
        <dbReference type="EC" id="1.14.15.7"/>
    </reaction>
</comment>
<dbReference type="CDD" id="cd03469">
    <property type="entry name" value="Rieske_RO_Alpha_N"/>
    <property type="match status" value="1"/>
</dbReference>
<dbReference type="Proteomes" id="UP000070501">
    <property type="component" value="Unassembled WGS sequence"/>
</dbReference>
<evidence type="ECO:0000256" key="2">
    <source>
        <dbReference type="ARBA" id="ARBA00002149"/>
    </source>
</evidence>
<dbReference type="Gene3D" id="3.90.380.10">
    <property type="entry name" value="Naphthalene 1,2-dioxygenase Alpha Subunit, Chain A, domain 1"/>
    <property type="match status" value="2"/>
</dbReference>
<evidence type="ECO:0000256" key="3">
    <source>
        <dbReference type="ARBA" id="ARBA00004866"/>
    </source>
</evidence>
<evidence type="ECO:0000259" key="14">
    <source>
        <dbReference type="PROSITE" id="PS51296"/>
    </source>
</evidence>
<comment type="similarity">
    <text evidence="4">Belongs to the choline monooxygenase family.</text>
</comment>
<comment type="pathway">
    <text evidence="3">Amine and polyamine biosynthesis; betaine biosynthesis via choline pathway; betaine aldehyde from choline (monooxygenase route): step 1/1.</text>
</comment>
<dbReference type="SUPFAM" id="SSF50022">
    <property type="entry name" value="ISP domain"/>
    <property type="match status" value="1"/>
</dbReference>
<dbReference type="InterPro" id="IPR015879">
    <property type="entry name" value="Ring_hydroxy_dOase_asu_C_dom"/>
</dbReference>
<dbReference type="PROSITE" id="PS51296">
    <property type="entry name" value="RIESKE"/>
    <property type="match status" value="1"/>
</dbReference>
<evidence type="ECO:0000256" key="10">
    <source>
        <dbReference type="ARBA" id="ARBA00023004"/>
    </source>
</evidence>
<keyword evidence="8" id="KW-0479">Metal-binding</keyword>
<gene>
    <name evidence="15" type="ORF">Micbo1qcDRAFT_127609</name>
</gene>
<keyword evidence="10" id="KW-0408">Iron</keyword>
<keyword evidence="7" id="KW-0001">2Fe-2S</keyword>
<evidence type="ECO:0000256" key="7">
    <source>
        <dbReference type="ARBA" id="ARBA00022714"/>
    </source>
</evidence>
<dbReference type="OrthoDB" id="426882at2759"/>
<evidence type="ECO:0000256" key="8">
    <source>
        <dbReference type="ARBA" id="ARBA00022723"/>
    </source>
</evidence>
<dbReference type="PROSITE" id="PS00570">
    <property type="entry name" value="RING_HYDROXYL_ALPHA"/>
    <property type="match status" value="1"/>
</dbReference>
<protein>
    <recommendedName>
        <fullName evidence="6">Choline monooxygenase, chloroplastic</fullName>
        <ecNumber evidence="5">1.14.15.7</ecNumber>
    </recommendedName>
</protein>
<dbReference type="GO" id="GO:0005506">
    <property type="term" value="F:iron ion binding"/>
    <property type="evidence" value="ECO:0007669"/>
    <property type="project" value="InterPro"/>
</dbReference>
<dbReference type="InterPro" id="IPR001663">
    <property type="entry name" value="Rng_hydr_dOase-A"/>
</dbReference>
<evidence type="ECO:0000256" key="1">
    <source>
        <dbReference type="ARBA" id="ARBA00001962"/>
    </source>
</evidence>
<dbReference type="STRING" id="196109.A0A136IL95"/>
<evidence type="ECO:0000256" key="6">
    <source>
        <dbReference type="ARBA" id="ARBA00014931"/>
    </source>
</evidence>
<dbReference type="PRINTS" id="PR00090">
    <property type="entry name" value="RNGDIOXGNASE"/>
</dbReference>
<dbReference type="EMBL" id="KQ964276">
    <property type="protein sequence ID" value="KXJ85726.1"/>
    <property type="molecule type" value="Genomic_DNA"/>
</dbReference>
<dbReference type="InterPro" id="IPR017941">
    <property type="entry name" value="Rieske_2Fe-2S"/>
</dbReference>
<keyword evidence="11" id="KW-0411">Iron-sulfur</keyword>
<evidence type="ECO:0000256" key="13">
    <source>
        <dbReference type="ARBA" id="ARBA00049097"/>
    </source>
</evidence>
<dbReference type="SUPFAM" id="SSF55961">
    <property type="entry name" value="Bet v1-like"/>
    <property type="match status" value="1"/>
</dbReference>
<feature type="domain" description="Rieske" evidence="14">
    <location>
        <begin position="54"/>
        <end position="140"/>
    </location>
</feature>
<dbReference type="UniPathway" id="UPA00529">
    <property type="reaction ID" value="UER00430"/>
</dbReference>
<dbReference type="InParanoid" id="A0A136IL95"/>
<dbReference type="EC" id="1.14.15.7" evidence="5"/>
<organism evidence="15 16">
    <name type="scientific">Microdochium bolleyi</name>
    <dbReference type="NCBI Taxonomy" id="196109"/>
    <lineage>
        <taxon>Eukaryota</taxon>
        <taxon>Fungi</taxon>
        <taxon>Dikarya</taxon>
        <taxon>Ascomycota</taxon>
        <taxon>Pezizomycotina</taxon>
        <taxon>Sordariomycetes</taxon>
        <taxon>Xylariomycetidae</taxon>
        <taxon>Xylariales</taxon>
        <taxon>Microdochiaceae</taxon>
        <taxon>Microdochium</taxon>
    </lineage>
</organism>
<evidence type="ECO:0000313" key="16">
    <source>
        <dbReference type="Proteomes" id="UP000070501"/>
    </source>
</evidence>
<proteinExistence type="inferred from homology"/>
<accession>A0A136IL95</accession>
<sequence length="419" mass="48222">MVLSNKPQLAKLFASADSKEECSKNAVRALPGSWYISEEMYQLERRAIFSKRWLLTTHKARLPNNGDWLKYDVAGYSFVIAKDRTGTINAFHNVCRHRAYPVVTADKGNNSILACKYHNWTYALNGKLTKAPEYQELEGFDKSKNGLFPIHVHIDHNGFIWVNLEAKEKPTIAWNDDYDRIDEQDRFKAYNFDDYVFDHTWEMAGDYNWKILADNYNECYHCPTTHPDIPTVADLEAYAVKTDKGYIQHLGNPTQEQIARGFNVAATYYFPNASMNVSPHFFFMQRFVPKGPNKSVMAYEVYRNKNSSDEDFTVINDIYKRIMSEDKHLCAAAQQNINAGIFVNGEMHPRLEQGPLFFQNVVRQSVMEHHKAEQKAKQEIWPARQVMPGNKAGQVSEKDLGLCSSLDASCGMNRPELDW</sequence>
<dbReference type="PANTHER" id="PTHR43756">
    <property type="entry name" value="CHOLINE MONOOXYGENASE, CHLOROPLASTIC"/>
    <property type="match status" value="1"/>
</dbReference>
<evidence type="ECO:0000256" key="11">
    <source>
        <dbReference type="ARBA" id="ARBA00023014"/>
    </source>
</evidence>
<comment type="function">
    <text evidence="2">Catalyzes the first step of the osmoprotectant glycine betaine synthesis.</text>
</comment>
<comment type="cofactor">
    <cofactor evidence="1">
        <name>Fe cation</name>
        <dbReference type="ChEBI" id="CHEBI:24875"/>
    </cofactor>
</comment>
<name>A0A136IL95_9PEZI</name>
<dbReference type="AlphaFoldDB" id="A0A136IL95"/>
<evidence type="ECO:0000313" key="15">
    <source>
        <dbReference type="EMBL" id="KXJ85726.1"/>
    </source>
</evidence>
<dbReference type="InterPro" id="IPR015881">
    <property type="entry name" value="ARHD_Rieske_2Fe_2S"/>
</dbReference>
<evidence type="ECO:0000256" key="12">
    <source>
        <dbReference type="ARBA" id="ARBA00023027"/>
    </source>
</evidence>
<dbReference type="GO" id="GO:0019285">
    <property type="term" value="P:glycine betaine biosynthetic process from choline"/>
    <property type="evidence" value="ECO:0007669"/>
    <property type="project" value="UniProtKB-UniPathway"/>
</dbReference>
<dbReference type="PANTHER" id="PTHR43756:SF5">
    <property type="entry name" value="CHOLINE MONOOXYGENASE, CHLOROPLASTIC"/>
    <property type="match status" value="1"/>
</dbReference>
<dbReference type="Gene3D" id="2.102.10.10">
    <property type="entry name" value="Rieske [2Fe-2S] iron-sulphur domain"/>
    <property type="match status" value="1"/>
</dbReference>
<keyword evidence="16" id="KW-1185">Reference proteome</keyword>
<evidence type="ECO:0000256" key="9">
    <source>
        <dbReference type="ARBA" id="ARBA00023002"/>
    </source>
</evidence>
<dbReference type="GO" id="GO:0051537">
    <property type="term" value="F:2 iron, 2 sulfur cluster binding"/>
    <property type="evidence" value="ECO:0007669"/>
    <property type="project" value="UniProtKB-KW"/>
</dbReference>
<dbReference type="CDD" id="cd00680">
    <property type="entry name" value="RHO_alpha_C"/>
    <property type="match status" value="1"/>
</dbReference>
<keyword evidence="12" id="KW-0520">NAD</keyword>